<evidence type="ECO:0000313" key="6">
    <source>
        <dbReference type="Proteomes" id="UP001295740"/>
    </source>
</evidence>
<gene>
    <name evidence="5" type="ORF">KHLLAP_LOCUS3397</name>
</gene>
<evidence type="ECO:0000313" key="5">
    <source>
        <dbReference type="EMBL" id="CAJ2502929.1"/>
    </source>
</evidence>
<dbReference type="GO" id="GO:0008757">
    <property type="term" value="F:S-adenosylmethionine-dependent methyltransferase activity"/>
    <property type="evidence" value="ECO:0007669"/>
    <property type="project" value="InterPro"/>
</dbReference>
<dbReference type="SUPFAM" id="SSF53335">
    <property type="entry name" value="S-adenosyl-L-methionine-dependent methyltransferases"/>
    <property type="match status" value="1"/>
</dbReference>
<keyword evidence="4" id="KW-0949">S-adenosyl-L-methionine</keyword>
<reference evidence="5" key="1">
    <citation type="submission" date="2023-10" db="EMBL/GenBank/DDBJ databases">
        <authorList>
            <person name="Hackl T."/>
        </authorList>
    </citation>
    <scope>NUCLEOTIDE SEQUENCE</scope>
</reference>
<evidence type="ECO:0000256" key="2">
    <source>
        <dbReference type="ARBA" id="ARBA00022603"/>
    </source>
</evidence>
<dbReference type="InterPro" id="IPR029063">
    <property type="entry name" value="SAM-dependent_MTases_sf"/>
</dbReference>
<dbReference type="Pfam" id="PF05724">
    <property type="entry name" value="TPMT"/>
    <property type="match status" value="1"/>
</dbReference>
<dbReference type="InterPro" id="IPR008854">
    <property type="entry name" value="TPMT"/>
</dbReference>
<keyword evidence="2" id="KW-0489">Methyltransferase</keyword>
<comment type="caution">
    <text evidence="5">The sequence shown here is derived from an EMBL/GenBank/DDBJ whole genome shotgun (WGS) entry which is preliminary data.</text>
</comment>
<keyword evidence="1" id="KW-0597">Phosphoprotein</keyword>
<dbReference type="EMBL" id="CAUWAG010000004">
    <property type="protein sequence ID" value="CAJ2502929.1"/>
    <property type="molecule type" value="Genomic_DNA"/>
</dbReference>
<dbReference type="PANTHER" id="PTHR32183:SF6">
    <property type="entry name" value="CYSTEINE SULFINATE DESULFINASE_CYSTEINE DESULFURASE AND RELATED ENZYMES"/>
    <property type="match status" value="1"/>
</dbReference>
<dbReference type="GO" id="GO:0032259">
    <property type="term" value="P:methylation"/>
    <property type="evidence" value="ECO:0007669"/>
    <property type="project" value="UniProtKB-KW"/>
</dbReference>
<dbReference type="PROSITE" id="PS51585">
    <property type="entry name" value="SAM_MT_TPMT"/>
    <property type="match status" value="1"/>
</dbReference>
<dbReference type="PANTHER" id="PTHR32183">
    <property type="match status" value="1"/>
</dbReference>
<evidence type="ECO:0000256" key="1">
    <source>
        <dbReference type="ARBA" id="ARBA00022553"/>
    </source>
</evidence>
<dbReference type="Proteomes" id="UP001295740">
    <property type="component" value="Unassembled WGS sequence"/>
</dbReference>
<sequence>MPLGAMAEQAEEPRTLTAHFQDVPVPEYKSRWNACWEEEWTPWDRGGYSPALFDLLSEKPELFSLPSPDVRKSALIPGCGRGHDVLLLSSFGFDAYGMDISPRATAEARKHAEEATTQGLYEPRTARRGATTLLTGDFFKDEALVAAGAPTKFDLIFDYTFFCALPPSVRPAWARRTADLLAPDGRLVCLEFPSEKDPAEPGPPWAAPPHAYMAYLSAPGEAVATDERGGVLRGQPGPSRDDGLKRLLHVKPRRTHDAGAKDGGVQDCISVWSH</sequence>
<evidence type="ECO:0000256" key="3">
    <source>
        <dbReference type="ARBA" id="ARBA00022679"/>
    </source>
</evidence>
<accession>A0AAI8V8E7</accession>
<dbReference type="CDD" id="cd02440">
    <property type="entry name" value="AdoMet_MTases"/>
    <property type="match status" value="1"/>
</dbReference>
<name>A0AAI8V8E7_9PEZI</name>
<proteinExistence type="predicted"/>
<evidence type="ECO:0000256" key="4">
    <source>
        <dbReference type="ARBA" id="ARBA00022691"/>
    </source>
</evidence>
<protein>
    <submittedName>
        <fullName evidence="5">Uu.00g103230.m01.CDS01</fullName>
    </submittedName>
</protein>
<keyword evidence="6" id="KW-1185">Reference proteome</keyword>
<keyword evidence="3" id="KW-0808">Transferase</keyword>
<organism evidence="5 6">
    <name type="scientific">Anthostomella pinea</name>
    <dbReference type="NCBI Taxonomy" id="933095"/>
    <lineage>
        <taxon>Eukaryota</taxon>
        <taxon>Fungi</taxon>
        <taxon>Dikarya</taxon>
        <taxon>Ascomycota</taxon>
        <taxon>Pezizomycotina</taxon>
        <taxon>Sordariomycetes</taxon>
        <taxon>Xylariomycetidae</taxon>
        <taxon>Xylariales</taxon>
        <taxon>Xylariaceae</taxon>
        <taxon>Anthostomella</taxon>
    </lineage>
</organism>
<dbReference type="AlphaFoldDB" id="A0AAI8V8E7"/>
<dbReference type="Gene3D" id="3.40.50.150">
    <property type="entry name" value="Vaccinia Virus protein VP39"/>
    <property type="match status" value="1"/>
</dbReference>